<name>A3MTT2_PYRCJ</name>
<evidence type="ECO:0000313" key="5">
    <source>
        <dbReference type="EMBL" id="ABO08049.1"/>
    </source>
</evidence>
<sequence>MRHDSTLSGLITIPNDAFIFKDGESIVLIKPCLLWMRCPGDSGDTTVFWKGEARPARKDDPVVKLFGALDTAVAYSHKAANLLQRPQSRIMRLVAFSLMELGFYLATGKPEYLDTAYELYRRALKLAYTIAPPEPLRAWLACSSPECSAVDEARVWIRWAERRAVSLDSTAAKLMNQLSNLTFEVMRTLPHIQYRHRRVR</sequence>
<dbReference type="eggNOG" id="arCOG00489">
    <property type="taxonomic scope" value="Archaea"/>
</dbReference>
<dbReference type="SUPFAM" id="SSF89028">
    <property type="entry name" value="Cobalamin adenosyltransferase-like"/>
    <property type="match status" value="1"/>
</dbReference>
<dbReference type="Gene3D" id="1.20.1200.10">
    <property type="entry name" value="Cobalamin adenosyltransferase-like"/>
    <property type="match status" value="1"/>
</dbReference>
<dbReference type="EMBL" id="CP000561">
    <property type="protein sequence ID" value="ABO08049.1"/>
    <property type="molecule type" value="Genomic_DNA"/>
</dbReference>
<evidence type="ECO:0000259" key="4">
    <source>
        <dbReference type="Pfam" id="PF01923"/>
    </source>
</evidence>
<protein>
    <recommendedName>
        <fullName evidence="4">Cobalamin adenosyltransferase-like domain-containing protein</fullName>
    </recommendedName>
</protein>
<evidence type="ECO:0000313" key="6">
    <source>
        <dbReference type="Proteomes" id="UP000001431"/>
    </source>
</evidence>
<keyword evidence="6" id="KW-1185">Reference proteome</keyword>
<keyword evidence="3" id="KW-0067">ATP-binding</keyword>
<dbReference type="Pfam" id="PF01923">
    <property type="entry name" value="Cob_adeno_trans"/>
    <property type="match status" value="1"/>
</dbReference>
<dbReference type="AlphaFoldDB" id="A3MTT2"/>
<gene>
    <name evidence="5" type="ordered locus">Pcal_0623</name>
</gene>
<dbReference type="GO" id="GO:0016740">
    <property type="term" value="F:transferase activity"/>
    <property type="evidence" value="ECO:0007669"/>
    <property type="project" value="UniProtKB-KW"/>
</dbReference>
<dbReference type="STRING" id="410359.Pcal_0623"/>
<dbReference type="InterPro" id="IPR016030">
    <property type="entry name" value="CblAdoTrfase-like"/>
</dbReference>
<accession>A3MTT2</accession>
<evidence type="ECO:0000256" key="2">
    <source>
        <dbReference type="ARBA" id="ARBA00022741"/>
    </source>
</evidence>
<dbReference type="Proteomes" id="UP000001431">
    <property type="component" value="Chromosome"/>
</dbReference>
<keyword evidence="1" id="KW-0808">Transferase</keyword>
<evidence type="ECO:0000256" key="3">
    <source>
        <dbReference type="ARBA" id="ARBA00022840"/>
    </source>
</evidence>
<dbReference type="HOGENOM" id="CLU_1514696_0_0_2"/>
<evidence type="ECO:0000256" key="1">
    <source>
        <dbReference type="ARBA" id="ARBA00022679"/>
    </source>
</evidence>
<dbReference type="GO" id="GO:0005524">
    <property type="term" value="F:ATP binding"/>
    <property type="evidence" value="ECO:0007669"/>
    <property type="project" value="UniProtKB-KW"/>
</dbReference>
<proteinExistence type="predicted"/>
<reference evidence="5" key="1">
    <citation type="submission" date="2007-02" db="EMBL/GenBank/DDBJ databases">
        <title>Complete sequence of Pyrobaculum calidifontis JCM 11548.</title>
        <authorList>
            <consortium name="US DOE Joint Genome Institute"/>
            <person name="Copeland A."/>
            <person name="Lucas S."/>
            <person name="Lapidus A."/>
            <person name="Barry K."/>
            <person name="Glavina del Rio T."/>
            <person name="Dalin E."/>
            <person name="Tice H."/>
            <person name="Pitluck S."/>
            <person name="Chain P."/>
            <person name="Malfatti S."/>
            <person name="Shin M."/>
            <person name="Vergez L."/>
            <person name="Schmutz J."/>
            <person name="Larimer F."/>
            <person name="Land M."/>
            <person name="Hauser L."/>
            <person name="Kyrpides N."/>
            <person name="Mikhailova N."/>
            <person name="Cozen A.E."/>
            <person name="Fitz-Gibbon S.T."/>
            <person name="House C.H."/>
            <person name="Saltikov C."/>
            <person name="Lowe T.M."/>
            <person name="Richardson P."/>
        </authorList>
    </citation>
    <scope>NUCLEOTIDE SEQUENCE [LARGE SCALE GENOMIC DNA]</scope>
    <source>
        <strain evidence="5">JCM 11548</strain>
    </source>
</reference>
<keyword evidence="2" id="KW-0547">Nucleotide-binding</keyword>
<organism evidence="5 6">
    <name type="scientific">Pyrobaculum calidifontis (strain DSM 21063 / JCM 11548 / VA1)</name>
    <dbReference type="NCBI Taxonomy" id="410359"/>
    <lineage>
        <taxon>Archaea</taxon>
        <taxon>Thermoproteota</taxon>
        <taxon>Thermoprotei</taxon>
        <taxon>Thermoproteales</taxon>
        <taxon>Thermoproteaceae</taxon>
        <taxon>Pyrobaculum</taxon>
    </lineage>
</organism>
<dbReference type="InterPro" id="IPR036451">
    <property type="entry name" value="CblAdoTrfase-like_sf"/>
</dbReference>
<dbReference type="KEGG" id="pcl:Pcal_0623"/>
<feature type="domain" description="Cobalamin adenosyltransferase-like" evidence="4">
    <location>
        <begin position="39"/>
        <end position="188"/>
    </location>
</feature>